<keyword evidence="2" id="KW-1133">Transmembrane helix</keyword>
<feature type="transmembrane region" description="Helical" evidence="2">
    <location>
        <begin position="6"/>
        <end position="24"/>
    </location>
</feature>
<accession>A0ABS1V0F6</accession>
<evidence type="ECO:0000313" key="5">
    <source>
        <dbReference type="Proteomes" id="UP000606490"/>
    </source>
</evidence>
<evidence type="ECO:0000256" key="1">
    <source>
        <dbReference type="ARBA" id="ARBA00005698"/>
    </source>
</evidence>
<keyword evidence="4" id="KW-0560">Oxidoreductase</keyword>
<protein>
    <recommendedName>
        <fullName evidence="2">NADH-quinone oxidoreductase subunit J</fullName>
        <ecNumber evidence="2">7.1.1.-</ecNumber>
    </recommendedName>
</protein>
<feature type="transmembrane region" description="Helical" evidence="2">
    <location>
        <begin position="90"/>
        <end position="115"/>
    </location>
</feature>
<proteinExistence type="inferred from homology"/>
<comment type="function">
    <text evidence="2">NDH-1 shuttles electrons from NADH, via FMN and iron-sulfur (Fe-S) centers, to quinones in the respiratory chain. Couples the redox reaction to proton translocation (for every two electrons transferred, four hydrogen ions are translocated across the cytoplasmic membrane), and thus conserves the redox energy in a proton gradient.</text>
</comment>
<comment type="caution">
    <text evidence="4">The sequence shown here is derived from an EMBL/GenBank/DDBJ whole genome shotgun (WGS) entry which is preliminary data.</text>
</comment>
<keyword evidence="2" id="KW-0812">Transmembrane</keyword>
<feature type="transmembrane region" description="Helical" evidence="2">
    <location>
        <begin position="31"/>
        <end position="52"/>
    </location>
</feature>
<evidence type="ECO:0000313" key="4">
    <source>
        <dbReference type="EMBL" id="MBL6455192.1"/>
    </source>
</evidence>
<sequence>MIAALAFYLFAAILIASAVMVVTARNPVHSVLFLILAFFNAAALFLIAGAEFLAMTLVIVYVGAVAVLFLFVVMMLDIDFARLREGFQRYAPVGAVIGGILFLELLLVVGSWSFADQAEDLRLAPITGDVTNAQALGRVIYTDYVYLFQTAGLILLVAMIGAIVLTHRQRPGTRRQNIAAQVNRSGSVLLEKVPSGAGIATLGIRRPPEPEAEKPKVTHEAGHGHGGHH</sequence>
<comment type="subcellular location">
    <subcellularLocation>
        <location evidence="2">Cell membrane</location>
        <topology evidence="2">Multi-pass membrane protein</topology>
    </subcellularLocation>
</comment>
<feature type="region of interest" description="Disordered" evidence="3">
    <location>
        <begin position="203"/>
        <end position="229"/>
    </location>
</feature>
<dbReference type="Proteomes" id="UP000606490">
    <property type="component" value="Unassembled WGS sequence"/>
</dbReference>
<comment type="similarity">
    <text evidence="1 2">Belongs to the complex I subunit 6 family.</text>
</comment>
<name>A0ABS1V0F6_9PROT</name>
<keyword evidence="2" id="KW-0472">Membrane</keyword>
<dbReference type="Pfam" id="PF00499">
    <property type="entry name" value="Oxidored_q3"/>
    <property type="match status" value="1"/>
</dbReference>
<dbReference type="RefSeq" id="WP_202824906.1">
    <property type="nucleotide sequence ID" value="NZ_JAEUXJ010000002.1"/>
</dbReference>
<keyword evidence="2" id="KW-1003">Cell membrane</keyword>
<dbReference type="PANTHER" id="PTHR33269:SF17">
    <property type="entry name" value="NADH-UBIQUINONE OXIDOREDUCTASE CHAIN 6"/>
    <property type="match status" value="1"/>
</dbReference>
<evidence type="ECO:0000256" key="3">
    <source>
        <dbReference type="SAM" id="MobiDB-lite"/>
    </source>
</evidence>
<feature type="transmembrane region" description="Helical" evidence="2">
    <location>
        <begin position="58"/>
        <end position="78"/>
    </location>
</feature>
<comment type="catalytic activity">
    <reaction evidence="2">
        <text>a quinone + NADH + 5 H(+)(in) = a quinol + NAD(+) + 4 H(+)(out)</text>
        <dbReference type="Rhea" id="RHEA:57888"/>
        <dbReference type="ChEBI" id="CHEBI:15378"/>
        <dbReference type="ChEBI" id="CHEBI:24646"/>
        <dbReference type="ChEBI" id="CHEBI:57540"/>
        <dbReference type="ChEBI" id="CHEBI:57945"/>
        <dbReference type="ChEBI" id="CHEBI:132124"/>
    </reaction>
</comment>
<dbReference type="InterPro" id="IPR001457">
    <property type="entry name" value="NADH_UbQ/plastoQ_OxRdtase_su6"/>
</dbReference>
<dbReference type="PANTHER" id="PTHR33269">
    <property type="entry name" value="NADH-UBIQUINONE OXIDOREDUCTASE CHAIN 6"/>
    <property type="match status" value="1"/>
</dbReference>
<dbReference type="EC" id="7.1.1.-" evidence="2"/>
<reference evidence="4 5" key="1">
    <citation type="submission" date="2021-01" db="EMBL/GenBank/DDBJ databases">
        <title>Belnapia mucosa sp. nov. and Belnapia arida sp. nov., isolated from the Tabernas Desert (Almeria, Spain).</title>
        <authorList>
            <person name="Molina-Menor E."/>
            <person name="Vidal-Verdu A."/>
            <person name="Calonge A."/>
            <person name="Satari L."/>
            <person name="Pereto Magraner J."/>
            <person name="Porcar Miralles M."/>
        </authorList>
    </citation>
    <scope>NUCLEOTIDE SEQUENCE [LARGE SCALE GENOMIC DNA]</scope>
    <source>
        <strain evidence="4 5">T6</strain>
    </source>
</reference>
<gene>
    <name evidence="4" type="ORF">JMJ55_07650</name>
</gene>
<dbReference type="GO" id="GO:0016491">
    <property type="term" value="F:oxidoreductase activity"/>
    <property type="evidence" value="ECO:0007669"/>
    <property type="project" value="UniProtKB-KW"/>
</dbReference>
<feature type="transmembrane region" description="Helical" evidence="2">
    <location>
        <begin position="144"/>
        <end position="165"/>
    </location>
</feature>
<keyword evidence="2" id="KW-0874">Quinone</keyword>
<dbReference type="InterPro" id="IPR042106">
    <property type="entry name" value="Nuo/plastoQ_OxRdtase_6_NuoJ"/>
</dbReference>
<dbReference type="EMBL" id="JAEUXJ010000002">
    <property type="protein sequence ID" value="MBL6455192.1"/>
    <property type="molecule type" value="Genomic_DNA"/>
</dbReference>
<organism evidence="4 5">
    <name type="scientific">Belnapia mucosa</name>
    <dbReference type="NCBI Taxonomy" id="2804532"/>
    <lineage>
        <taxon>Bacteria</taxon>
        <taxon>Pseudomonadati</taxon>
        <taxon>Pseudomonadota</taxon>
        <taxon>Alphaproteobacteria</taxon>
        <taxon>Acetobacterales</taxon>
        <taxon>Roseomonadaceae</taxon>
        <taxon>Belnapia</taxon>
    </lineage>
</organism>
<keyword evidence="5" id="KW-1185">Reference proteome</keyword>
<evidence type="ECO:0000256" key="2">
    <source>
        <dbReference type="RuleBase" id="RU004429"/>
    </source>
</evidence>
<feature type="compositionally biased region" description="Basic and acidic residues" evidence="3">
    <location>
        <begin position="206"/>
        <end position="223"/>
    </location>
</feature>
<dbReference type="Gene3D" id="1.20.120.1200">
    <property type="entry name" value="NADH-ubiquinone/plastoquinone oxidoreductase chain 6, subunit NuoJ"/>
    <property type="match status" value="1"/>
</dbReference>
<dbReference type="NCBIfam" id="NF005164">
    <property type="entry name" value="PRK06638.1-4"/>
    <property type="match status" value="1"/>
</dbReference>
<keyword evidence="2" id="KW-0520">NAD</keyword>